<feature type="compositionally biased region" description="Gly residues" evidence="2">
    <location>
        <begin position="94"/>
        <end position="103"/>
    </location>
</feature>
<feature type="region of interest" description="Disordered" evidence="2">
    <location>
        <begin position="383"/>
        <end position="421"/>
    </location>
</feature>
<dbReference type="PANTHER" id="PTHR22765">
    <property type="entry name" value="RING FINGER AND PROTEASE ASSOCIATED DOMAIN-CONTAINING"/>
    <property type="match status" value="1"/>
</dbReference>
<keyword evidence="1" id="KW-0479">Metal-binding</keyword>
<feature type="compositionally biased region" description="Polar residues" evidence="2">
    <location>
        <begin position="34"/>
        <end position="47"/>
    </location>
</feature>
<evidence type="ECO:0000256" key="2">
    <source>
        <dbReference type="SAM" id="MobiDB-lite"/>
    </source>
</evidence>
<feature type="domain" description="RING-type" evidence="3">
    <location>
        <begin position="273"/>
        <end position="298"/>
    </location>
</feature>
<feature type="region of interest" description="Disordered" evidence="2">
    <location>
        <begin position="483"/>
        <end position="620"/>
    </location>
</feature>
<feature type="compositionally biased region" description="Low complexity" evidence="2">
    <location>
        <begin position="338"/>
        <end position="360"/>
    </location>
</feature>
<dbReference type="GO" id="GO:0006511">
    <property type="term" value="P:ubiquitin-dependent protein catabolic process"/>
    <property type="evidence" value="ECO:0007669"/>
    <property type="project" value="TreeGrafter"/>
</dbReference>
<dbReference type="Pfam" id="PF13639">
    <property type="entry name" value="zf-RING_2"/>
    <property type="match status" value="1"/>
</dbReference>
<feature type="region of interest" description="Disordered" evidence="2">
    <location>
        <begin position="435"/>
        <end position="468"/>
    </location>
</feature>
<feature type="region of interest" description="Disordered" evidence="2">
    <location>
        <begin position="185"/>
        <end position="270"/>
    </location>
</feature>
<feature type="compositionally biased region" description="Low complexity" evidence="2">
    <location>
        <begin position="533"/>
        <end position="546"/>
    </location>
</feature>
<evidence type="ECO:0000259" key="3">
    <source>
        <dbReference type="PROSITE" id="PS50089"/>
    </source>
</evidence>
<dbReference type="Gene3D" id="3.30.40.10">
    <property type="entry name" value="Zinc/RING finger domain, C3HC4 (zinc finger)"/>
    <property type="match status" value="1"/>
</dbReference>
<proteinExistence type="predicted"/>
<dbReference type="PROSITE" id="PS50089">
    <property type="entry name" value="ZF_RING_2"/>
    <property type="match status" value="1"/>
</dbReference>
<dbReference type="GO" id="GO:0005737">
    <property type="term" value="C:cytoplasm"/>
    <property type="evidence" value="ECO:0007669"/>
    <property type="project" value="TreeGrafter"/>
</dbReference>
<feature type="compositionally biased region" description="Basic and acidic residues" evidence="2">
    <location>
        <begin position="547"/>
        <end position="560"/>
    </location>
</feature>
<feature type="compositionally biased region" description="Polar residues" evidence="2">
    <location>
        <begin position="561"/>
        <end position="593"/>
    </location>
</feature>
<dbReference type="Proteomes" id="UP000501346">
    <property type="component" value="Chromosome SeII-SeIV"/>
</dbReference>
<dbReference type="EMBL" id="CP048999">
    <property type="protein sequence ID" value="QID83479.1"/>
    <property type="molecule type" value="Genomic_DNA"/>
</dbReference>
<dbReference type="AlphaFoldDB" id="A0A6C1E393"/>
<dbReference type="PANTHER" id="PTHR22765:SF416">
    <property type="entry name" value="E3 UBIQUITIN-PROTEIN LIGASE GODZILLA"/>
    <property type="match status" value="1"/>
</dbReference>
<feature type="compositionally biased region" description="Polar residues" evidence="2">
    <location>
        <begin position="1"/>
        <end position="15"/>
    </location>
</feature>
<dbReference type="SUPFAM" id="SSF57850">
    <property type="entry name" value="RING/U-box"/>
    <property type="match status" value="1"/>
</dbReference>
<dbReference type="GO" id="GO:0061630">
    <property type="term" value="F:ubiquitin protein ligase activity"/>
    <property type="evidence" value="ECO:0007669"/>
    <property type="project" value="TreeGrafter"/>
</dbReference>
<feature type="region of interest" description="Disordered" evidence="2">
    <location>
        <begin position="69"/>
        <end position="103"/>
    </location>
</feature>
<feature type="compositionally biased region" description="Low complexity" evidence="2">
    <location>
        <begin position="438"/>
        <end position="467"/>
    </location>
</feature>
<feature type="compositionally biased region" description="Low complexity" evidence="2">
    <location>
        <begin position="233"/>
        <end position="247"/>
    </location>
</feature>
<reference evidence="4 5" key="1">
    <citation type="journal article" date="2019" name="BMC Genomics">
        <title>Chromosome level assembly and comparative genome analysis confirm lager-brewing yeasts originated from a single hybridization.</title>
        <authorList>
            <person name="Salazar A.N."/>
            <person name="Gorter de Vries A.R."/>
            <person name="van den Broek M."/>
            <person name="Brouwers N."/>
            <person name="de la Torre Cortes P."/>
            <person name="Kuijpers N.G.A."/>
            <person name="Daran J.G."/>
            <person name="Abeel T."/>
        </authorList>
    </citation>
    <scope>NUCLEOTIDE SEQUENCE [LARGE SCALE GENOMIC DNA]</scope>
    <source>
        <strain evidence="4 5">CBS 1483</strain>
    </source>
</reference>
<dbReference type="InterPro" id="IPR051826">
    <property type="entry name" value="E3_ubiquitin-ligase_domain"/>
</dbReference>
<dbReference type="InterPro" id="IPR001841">
    <property type="entry name" value="Znf_RING"/>
</dbReference>
<feature type="compositionally biased region" description="Low complexity" evidence="2">
    <location>
        <begin position="69"/>
        <end position="90"/>
    </location>
</feature>
<gene>
    <name evidence="4" type="primary">SAN1_2</name>
    <name evidence="4" type="ORF">GRS66_005944</name>
</gene>
<dbReference type="GO" id="GO:0016874">
    <property type="term" value="F:ligase activity"/>
    <property type="evidence" value="ECO:0007669"/>
    <property type="project" value="UniProtKB-KW"/>
</dbReference>
<feature type="compositionally biased region" description="Low complexity" evidence="2">
    <location>
        <begin position="483"/>
        <end position="514"/>
    </location>
</feature>
<evidence type="ECO:0000313" key="5">
    <source>
        <dbReference type="Proteomes" id="UP000501346"/>
    </source>
</evidence>
<keyword evidence="5" id="KW-1185">Reference proteome</keyword>
<dbReference type="OrthoDB" id="8062037at2759"/>
<feature type="compositionally biased region" description="Low complexity" evidence="2">
    <location>
        <begin position="594"/>
        <end position="609"/>
    </location>
</feature>
<accession>A0A6C1E393</accession>
<dbReference type="SMART" id="SM00184">
    <property type="entry name" value="RING"/>
    <property type="match status" value="1"/>
</dbReference>
<feature type="region of interest" description="Disordered" evidence="2">
    <location>
        <begin position="335"/>
        <end position="366"/>
    </location>
</feature>
<keyword evidence="1" id="KW-0863">Zinc-finger</keyword>
<sequence length="620" mass="66126">MSESNQGQDRSTNLSPNNIGNGGDSNGNGLPPNTNAASTPLNNGTEQTRNITVSIQYSYFTPERLAQLSNTSNNENSGSSTTTSSNTISNGAGPSFGIGNGGHQPDGALVLSFRDVPASTPQDRLNSFISVAAQLAMERFNRLLNRPKGITKEEFDKLPVLKVADLPETEGPACSICYEEYEEEDKISKTKRKRESKDNEEESGNIKKQKDNQGGSFVGRTGTADESTAISDNGSNSNAATINSSSTPLEPNQPHTANDEETNPSYKHSPIRLPCGHVFGRECLYKWSRLENSCPLCRHKISESAGVPVQQDTDEVAANEAAFERIRRVLYDPAAESNNDGTNTETTNPTVNPSNTTAPTIGNANSGEQILSRTGFFLMPQNGQTLHNPVHVPSNNSDRNISNGTNSAAPNLPSNATALNNNQNPRWVPIPLTLFQFHSPNPSDHPTDSTTTSSADANDTGADATSSQHNRLRAVLDHIFNVAQGGSSDSSDTAASTTQTSQNQGTNGTTSSGAPHGSSFLENISRLTGHFRNSSSDNHSSTNNRSGQEEHAATSSDDRSNLFSSGVASYRNQNGDVTTVELNDSSASTNGNPSQDQESNSSNTTTQNNAPNDNNEQRST</sequence>
<dbReference type="InterPro" id="IPR013083">
    <property type="entry name" value="Znf_RING/FYVE/PHD"/>
</dbReference>
<evidence type="ECO:0000256" key="1">
    <source>
        <dbReference type="PROSITE-ProRule" id="PRU00175"/>
    </source>
</evidence>
<organism evidence="4 5">
    <name type="scientific">Saccharomyces pastorianus</name>
    <name type="common">Lager yeast</name>
    <name type="synonym">Saccharomyces cerevisiae x Saccharomyces eubayanus</name>
    <dbReference type="NCBI Taxonomy" id="27292"/>
    <lineage>
        <taxon>Eukaryota</taxon>
        <taxon>Fungi</taxon>
        <taxon>Dikarya</taxon>
        <taxon>Ascomycota</taxon>
        <taxon>Saccharomycotina</taxon>
        <taxon>Saccharomycetes</taxon>
        <taxon>Saccharomycetales</taxon>
        <taxon>Saccharomycetaceae</taxon>
        <taxon>Saccharomyces</taxon>
    </lineage>
</organism>
<keyword evidence="1" id="KW-0862">Zinc</keyword>
<feature type="region of interest" description="Disordered" evidence="2">
    <location>
        <begin position="1"/>
        <end position="47"/>
    </location>
</feature>
<evidence type="ECO:0000313" key="4">
    <source>
        <dbReference type="EMBL" id="QID83479.1"/>
    </source>
</evidence>
<dbReference type="GO" id="GO:0008270">
    <property type="term" value="F:zinc ion binding"/>
    <property type="evidence" value="ECO:0007669"/>
    <property type="project" value="UniProtKB-KW"/>
</dbReference>
<keyword evidence="4" id="KW-0436">Ligase</keyword>
<protein>
    <submittedName>
        <fullName evidence="4">Ubiquitin-protein ligase</fullName>
    </submittedName>
</protein>
<name>A0A6C1E393_SACPS</name>